<proteinExistence type="predicted"/>
<comment type="caution">
    <text evidence="2">The sequence shown here is derived from an EMBL/GenBank/DDBJ whole genome shotgun (WGS) entry which is preliminary data.</text>
</comment>
<evidence type="ECO:0000313" key="3">
    <source>
        <dbReference type="Proteomes" id="UP000006087"/>
    </source>
</evidence>
<dbReference type="PATRIC" id="fig|1073383.3.peg.3639"/>
<name>K1IEE4_AERVE</name>
<reference evidence="2 3" key="1">
    <citation type="submission" date="2012-06" db="EMBL/GenBank/DDBJ databases">
        <title>The Genome Sequence of Aeromonas veronii AMC34.</title>
        <authorList>
            <consortium name="The Broad Institute Genome Sequencing Platform"/>
            <person name="Earl A."/>
            <person name="Ward D."/>
            <person name="Feldgarden M."/>
            <person name="Gevers D."/>
            <person name="Graf J."/>
            <person name="Tomasi A."/>
            <person name="Horneman A."/>
            <person name="Walker B."/>
            <person name="Young S.K."/>
            <person name="Zeng Q."/>
            <person name="Gargeya S."/>
            <person name="Fitzgerald M."/>
            <person name="Haas B."/>
            <person name="Abouelleil A."/>
            <person name="Alvarado L."/>
            <person name="Arachchi H.M."/>
            <person name="Berlin A.M."/>
            <person name="Chapman S.B."/>
            <person name="Goldberg J."/>
            <person name="Griggs A."/>
            <person name="Gujja S."/>
            <person name="Hansen M."/>
            <person name="Howarth C."/>
            <person name="Imamovic A."/>
            <person name="Larimer J."/>
            <person name="McCowan C."/>
            <person name="Montmayeur A."/>
            <person name="Murphy C."/>
            <person name="Neiman D."/>
            <person name="Pearson M."/>
            <person name="Priest M."/>
            <person name="Roberts A."/>
            <person name="Saif S."/>
            <person name="Shea T."/>
            <person name="Sisk P."/>
            <person name="Sykes S."/>
            <person name="Wortman J."/>
            <person name="Nusbaum C."/>
            <person name="Birren B."/>
        </authorList>
    </citation>
    <scope>NUCLEOTIDE SEQUENCE [LARGE SCALE GENOMIC DNA]</scope>
    <source>
        <strain evidence="2 3">AMC34</strain>
    </source>
</reference>
<organism evidence="2 3">
    <name type="scientific">Aeromonas veronii AMC34</name>
    <dbReference type="NCBI Taxonomy" id="1073383"/>
    <lineage>
        <taxon>Bacteria</taxon>
        <taxon>Pseudomonadati</taxon>
        <taxon>Pseudomonadota</taxon>
        <taxon>Gammaproteobacteria</taxon>
        <taxon>Aeromonadales</taxon>
        <taxon>Aeromonadaceae</taxon>
        <taxon>Aeromonas</taxon>
    </lineage>
</organism>
<dbReference type="HOGENOM" id="CLU_1115396_0_0_6"/>
<dbReference type="EMBL" id="AGWU01000024">
    <property type="protein sequence ID" value="EKB17415.1"/>
    <property type="molecule type" value="Genomic_DNA"/>
</dbReference>
<gene>
    <name evidence="2" type="ORF">HMPREF1168_03642</name>
</gene>
<evidence type="ECO:0000313" key="2">
    <source>
        <dbReference type="EMBL" id="EKB17415.1"/>
    </source>
</evidence>
<accession>K1IEE4</accession>
<dbReference type="AlphaFoldDB" id="K1IEE4"/>
<sequence length="245" mass="27449">MLPESIWCEGRTVALLEAAHLSAEQREQLSEGQFLPLYLHDDLFELVNLGPWLWQCSQQDEGLLAELAEQGHVVGLIDSERPVEALQEQLALGARVIEPGGKFSMLLRFYTPDALTLLLEQQDAPWLGGIFGGISRWWLRECNGDWRELALSIPPAEPELVRLTLALYQALEGSPQAHRLLALWQSGENIAQFPSCERMAMVRKALDKAKQAGATDTQLVHWGLAYLEGGNNALIEEQRLFKGRI</sequence>
<dbReference type="InterPro" id="IPR025391">
    <property type="entry name" value="DUF4123"/>
</dbReference>
<feature type="domain" description="DUF4123" evidence="1">
    <location>
        <begin position="17"/>
        <end position="123"/>
    </location>
</feature>
<protein>
    <recommendedName>
        <fullName evidence="1">DUF4123 domain-containing protein</fullName>
    </recommendedName>
</protein>
<dbReference type="Proteomes" id="UP000006087">
    <property type="component" value="Unassembled WGS sequence"/>
</dbReference>
<evidence type="ECO:0000259" key="1">
    <source>
        <dbReference type="Pfam" id="PF13503"/>
    </source>
</evidence>
<dbReference type="Pfam" id="PF13503">
    <property type="entry name" value="DUF4123"/>
    <property type="match status" value="1"/>
</dbReference>
<dbReference type="RefSeq" id="WP_005347293.1">
    <property type="nucleotide sequence ID" value="NZ_JH823256.1"/>
</dbReference>